<comment type="similarity">
    <text evidence="1">Belongs to the small GTPase superfamily. Rab family.</text>
</comment>
<evidence type="ECO:0008006" key="5">
    <source>
        <dbReference type="Google" id="ProtNLM"/>
    </source>
</evidence>
<dbReference type="GO" id="GO:0005770">
    <property type="term" value="C:late endosome"/>
    <property type="evidence" value="ECO:0007669"/>
    <property type="project" value="TreeGrafter"/>
</dbReference>
<dbReference type="GO" id="GO:0005764">
    <property type="term" value="C:lysosome"/>
    <property type="evidence" value="ECO:0007669"/>
    <property type="project" value="TreeGrafter"/>
</dbReference>
<dbReference type="PRINTS" id="PR00449">
    <property type="entry name" value="RASTRNSFRMNG"/>
</dbReference>
<dbReference type="AlphaFoldDB" id="X1U6X9"/>
<dbReference type="PANTHER" id="PTHR47981">
    <property type="entry name" value="RAB FAMILY"/>
    <property type="match status" value="1"/>
</dbReference>
<keyword evidence="2" id="KW-0547">Nucleotide-binding</keyword>
<accession>X1U6X9</accession>
<gene>
    <name evidence="4" type="ORF">S12H4_33558</name>
</gene>
<feature type="non-terminal residue" evidence="4">
    <location>
        <position position="80"/>
    </location>
</feature>
<dbReference type="SUPFAM" id="SSF52540">
    <property type="entry name" value="P-loop containing nucleoside triphosphate hydrolases"/>
    <property type="match status" value="1"/>
</dbReference>
<evidence type="ECO:0000313" key="4">
    <source>
        <dbReference type="EMBL" id="GAI99381.1"/>
    </source>
</evidence>
<protein>
    <recommendedName>
        <fullName evidence="5">GTP-binding protein</fullName>
    </recommendedName>
</protein>
<dbReference type="Gene3D" id="3.40.50.300">
    <property type="entry name" value="P-loop containing nucleotide triphosphate hydrolases"/>
    <property type="match status" value="1"/>
</dbReference>
<dbReference type="EMBL" id="BARW01019782">
    <property type="protein sequence ID" value="GAI99381.1"/>
    <property type="molecule type" value="Genomic_DNA"/>
</dbReference>
<dbReference type="GO" id="GO:0045335">
    <property type="term" value="C:phagocytic vesicle"/>
    <property type="evidence" value="ECO:0007669"/>
    <property type="project" value="TreeGrafter"/>
</dbReference>
<dbReference type="Pfam" id="PF08477">
    <property type="entry name" value="Roc"/>
    <property type="match status" value="1"/>
</dbReference>
<dbReference type="PANTHER" id="PTHR47981:SF20">
    <property type="entry name" value="RAS-RELATED PROTEIN RAB-7A"/>
    <property type="match status" value="1"/>
</dbReference>
<name>X1U6X9_9ZZZZ</name>
<evidence type="ECO:0000256" key="2">
    <source>
        <dbReference type="ARBA" id="ARBA00022741"/>
    </source>
</evidence>
<dbReference type="GO" id="GO:0090385">
    <property type="term" value="P:phagosome-lysosome fusion"/>
    <property type="evidence" value="ECO:0007669"/>
    <property type="project" value="TreeGrafter"/>
</dbReference>
<organism evidence="4">
    <name type="scientific">marine sediment metagenome</name>
    <dbReference type="NCBI Taxonomy" id="412755"/>
    <lineage>
        <taxon>unclassified sequences</taxon>
        <taxon>metagenomes</taxon>
        <taxon>ecological metagenomes</taxon>
    </lineage>
</organism>
<dbReference type="InterPro" id="IPR027417">
    <property type="entry name" value="P-loop_NTPase"/>
</dbReference>
<comment type="caution">
    <text evidence="4">The sequence shown here is derived from an EMBL/GenBank/DDBJ whole genome shotgun (WGS) entry which is preliminary data.</text>
</comment>
<proteinExistence type="inferred from homology"/>
<sequence>MVALRKMMYKICIVGDGGVGKTTILHQYVDGMFMEDTQLTIGTNFFIKDIILKEFDVSIKLQIWDLGGQDYFAAVRRNFY</sequence>
<dbReference type="GO" id="GO:0005525">
    <property type="term" value="F:GTP binding"/>
    <property type="evidence" value="ECO:0007669"/>
    <property type="project" value="UniProtKB-KW"/>
</dbReference>
<dbReference type="PROSITE" id="PS51419">
    <property type="entry name" value="RAB"/>
    <property type="match status" value="1"/>
</dbReference>
<evidence type="ECO:0000256" key="1">
    <source>
        <dbReference type="ARBA" id="ARBA00006270"/>
    </source>
</evidence>
<reference evidence="4" key="1">
    <citation type="journal article" date="2014" name="Front. Microbiol.">
        <title>High frequency of phylogenetically diverse reductive dehalogenase-homologous genes in deep subseafloor sedimentary metagenomes.</title>
        <authorList>
            <person name="Kawai M."/>
            <person name="Futagami T."/>
            <person name="Toyoda A."/>
            <person name="Takaki Y."/>
            <person name="Nishi S."/>
            <person name="Hori S."/>
            <person name="Arai W."/>
            <person name="Tsubouchi T."/>
            <person name="Morono Y."/>
            <person name="Uchiyama I."/>
            <person name="Ito T."/>
            <person name="Fujiyama A."/>
            <person name="Inagaki F."/>
            <person name="Takami H."/>
        </authorList>
    </citation>
    <scope>NUCLEOTIDE SEQUENCE</scope>
    <source>
        <strain evidence="4">Expedition CK06-06</strain>
    </source>
</reference>
<keyword evidence="3" id="KW-0342">GTP-binding</keyword>
<evidence type="ECO:0000256" key="3">
    <source>
        <dbReference type="ARBA" id="ARBA00023134"/>
    </source>
</evidence>